<reference evidence="3" key="1">
    <citation type="submission" date="2021-10" db="EMBL/GenBank/DDBJ databases">
        <title>Tropical sea cucumber genome reveals ecological adaptation and Cuvierian tubules defense mechanism.</title>
        <authorList>
            <person name="Chen T."/>
        </authorList>
    </citation>
    <scope>NUCLEOTIDE SEQUENCE</scope>
    <source>
        <strain evidence="3">Nanhai2018</strain>
        <tissue evidence="3">Muscle</tissue>
    </source>
</reference>
<keyword evidence="1" id="KW-1133">Transmembrane helix</keyword>
<protein>
    <submittedName>
        <fullName evidence="3">Indole-3-acetic acid-amido synthetase GH3.8</fullName>
    </submittedName>
</protein>
<dbReference type="GO" id="GO:0005737">
    <property type="term" value="C:cytoplasm"/>
    <property type="evidence" value="ECO:0007669"/>
    <property type="project" value="TreeGrafter"/>
</dbReference>
<evidence type="ECO:0000313" key="3">
    <source>
        <dbReference type="EMBL" id="KAJ8038351.1"/>
    </source>
</evidence>
<proteinExistence type="predicted"/>
<dbReference type="CDD" id="cd10442">
    <property type="entry name" value="GIY-YIG_PLEs"/>
    <property type="match status" value="1"/>
</dbReference>
<dbReference type="OrthoDB" id="8946688at2759"/>
<comment type="caution">
    <text evidence="3">The sequence shown here is derived from an EMBL/GenBank/DDBJ whole genome shotgun (WGS) entry which is preliminary data.</text>
</comment>
<dbReference type="EMBL" id="JAIZAY010000007">
    <property type="protein sequence ID" value="KAJ8038351.1"/>
    <property type="molecule type" value="Genomic_DNA"/>
</dbReference>
<sequence length="1032" mass="116969">MARGVLVVNAIVLLLLSVGVGQFVFFSEDMTAIKWSPLCFALKLLGELKVCPVATTALSQSKKVTCLLRTPLSIGGMAALLCLLTALILLFISTQRTSIHNSTVETIRHFFLKYYRLYVGRKMLLNFRDSCKNPRLQQETLLQEIIRKNKSTAYGCQFHLGCIKSLEDFSQKHPITEYSRYEPFVNRIAGGEENIMTTEKVRRLILTSGTTGRSKMIPQDEYYVEKTFILKEALLHDVYPQLHPMQSKLRYHCNSQLRKSGGGISMAAATALEDYMTRDMMIYSSPSAAFMIGTEYEASYIHLLFALRDKNVGSVWVTFISLFVDVMKFLESNWRKIVDDLSEGTLNPDLKLCSDIRKYLIRALGSGDPIRATEVRRELEKGFDGIIKRLWPNLVVISTIDNVGLRQRVKKTYAKGVEMYSPVYISSENLLGLNLWPYNEGDAEYVLHLSENVFEFIHENDIDKSNPKTFLVDEVEVGEKYEVVFTQMYGLYRYRLGDVVEITGFYQNCPKVKVLYRKATLVNLVGEKIDQTVIADSIKASLSKWDDSVELSNYCVSESALLTGLYKDNREDEQKTLLSLKKNKNLIIKPADKGGATVVWRRDLYVSEAEKQLSGQTAYTKLPMDPTSEIQTFVKKTLATLVSKKHLPESAKALLHPCPQISNFYLLPKIHKANNPGRPIVSSHSCPTVLISQYVDSVLSPLVSTLPSFIQDTSHFLRISPHTNCFQFNGRFFRQIKGAAMGTKLGPSVACLTMGHFEEQMFSRYTGIKPILYKGNVETLCHDPSTRDHFPEPPITAFRIEKNISKHLVRASQPQAVVPNTPGTFPCNRGRCNTCPVVSCDKNLSIVGPNNNRLNVHQHFTCTSANVVYVLECKRCNILYVGETKRRLADRVTEHLRSIKQNLPGFPVATHFNPPSTCSIRYLMVSAAISCRGSDHDRLAAENRLIMKLGTLSPHGLNEIDKNIYERHEFYRIYRDTKQISIPIVYIVEKGGFLNLQEFMLANSSTARAQFKMPLKLRTREMGEILLKHLKM</sequence>
<dbReference type="Proteomes" id="UP001152320">
    <property type="component" value="Chromosome 7"/>
</dbReference>
<dbReference type="GO" id="GO:0016881">
    <property type="term" value="F:acid-amino acid ligase activity"/>
    <property type="evidence" value="ECO:0007669"/>
    <property type="project" value="TreeGrafter"/>
</dbReference>
<evidence type="ECO:0000313" key="4">
    <source>
        <dbReference type="Proteomes" id="UP001152320"/>
    </source>
</evidence>
<dbReference type="AlphaFoldDB" id="A0A9Q1C466"/>
<dbReference type="InterPro" id="IPR020845">
    <property type="entry name" value="AMP-binding_CS"/>
</dbReference>
<evidence type="ECO:0000259" key="2">
    <source>
        <dbReference type="PROSITE" id="PS50164"/>
    </source>
</evidence>
<organism evidence="3 4">
    <name type="scientific">Holothuria leucospilota</name>
    <name type="common">Black long sea cucumber</name>
    <name type="synonym">Mertensiothuria leucospilota</name>
    <dbReference type="NCBI Taxonomy" id="206669"/>
    <lineage>
        <taxon>Eukaryota</taxon>
        <taxon>Metazoa</taxon>
        <taxon>Echinodermata</taxon>
        <taxon>Eleutherozoa</taxon>
        <taxon>Echinozoa</taxon>
        <taxon>Holothuroidea</taxon>
        <taxon>Aspidochirotacea</taxon>
        <taxon>Aspidochirotida</taxon>
        <taxon>Holothuriidae</taxon>
        <taxon>Holothuria</taxon>
    </lineage>
</organism>
<dbReference type="PANTHER" id="PTHR31901:SF9">
    <property type="entry name" value="GH3 DOMAIN-CONTAINING PROTEIN"/>
    <property type="match status" value="1"/>
</dbReference>
<dbReference type="InterPro" id="IPR055377">
    <property type="entry name" value="GH3_M"/>
</dbReference>
<feature type="transmembrane region" description="Helical" evidence="1">
    <location>
        <begin position="72"/>
        <end position="92"/>
    </location>
</feature>
<dbReference type="InterPro" id="IPR035901">
    <property type="entry name" value="GIY-YIG_endonuc_sf"/>
</dbReference>
<keyword evidence="4" id="KW-1185">Reference proteome</keyword>
<name>A0A9Q1C466_HOLLE</name>
<evidence type="ECO:0000256" key="1">
    <source>
        <dbReference type="SAM" id="Phobius"/>
    </source>
</evidence>
<keyword evidence="1" id="KW-0472">Membrane</keyword>
<dbReference type="Pfam" id="PF23571">
    <property type="entry name" value="GH3_M"/>
    <property type="match status" value="1"/>
</dbReference>
<feature type="domain" description="GIY-YIG" evidence="2">
    <location>
        <begin position="864"/>
        <end position="959"/>
    </location>
</feature>
<dbReference type="Pfam" id="PF03321">
    <property type="entry name" value="GH3"/>
    <property type="match status" value="1"/>
</dbReference>
<dbReference type="PANTHER" id="PTHR31901">
    <property type="entry name" value="GH3 DOMAIN-CONTAINING PROTEIN"/>
    <property type="match status" value="1"/>
</dbReference>
<feature type="transmembrane region" description="Helical" evidence="1">
    <location>
        <begin position="6"/>
        <end position="26"/>
    </location>
</feature>
<dbReference type="PROSITE" id="PS50164">
    <property type="entry name" value="GIY_YIG"/>
    <property type="match status" value="1"/>
</dbReference>
<accession>A0A9Q1C466</accession>
<dbReference type="SUPFAM" id="SSF82771">
    <property type="entry name" value="GIY-YIG endonuclease"/>
    <property type="match status" value="1"/>
</dbReference>
<keyword evidence="1" id="KW-0812">Transmembrane</keyword>
<dbReference type="PROSITE" id="PS00455">
    <property type="entry name" value="AMP_BINDING"/>
    <property type="match status" value="1"/>
</dbReference>
<dbReference type="InterPro" id="IPR000305">
    <property type="entry name" value="GIY-YIG_endonuc"/>
</dbReference>
<gene>
    <name evidence="3" type="ORF">HOLleu_15747</name>
</gene>
<dbReference type="InterPro" id="IPR004993">
    <property type="entry name" value="GH3"/>
</dbReference>